<dbReference type="GO" id="GO:0046872">
    <property type="term" value="F:metal ion binding"/>
    <property type="evidence" value="ECO:0007669"/>
    <property type="project" value="UniProtKB-KW"/>
</dbReference>
<name>A0A398D0G8_9BACT</name>
<keyword evidence="6" id="KW-0548">Nucleotidyltransferase</keyword>
<dbReference type="Gene3D" id="3.30.460.10">
    <property type="entry name" value="Beta Polymerase, domain 2"/>
    <property type="match status" value="1"/>
</dbReference>
<feature type="compositionally biased region" description="Basic and acidic residues" evidence="13">
    <location>
        <begin position="18"/>
        <end position="29"/>
    </location>
</feature>
<dbReference type="Pfam" id="PF00571">
    <property type="entry name" value="CBS"/>
    <property type="match status" value="2"/>
</dbReference>
<reference evidence="15 16" key="1">
    <citation type="submission" date="2018-09" db="EMBL/GenBank/DDBJ databases">
        <title>Discovery and Ecogenomic Context for Candidatus Cryosericales, a Global Caldiserica Order Active in Thawing Permafrost.</title>
        <authorList>
            <person name="Martinez M.A."/>
            <person name="Woodcroft B.J."/>
            <person name="Ignacio Espinoza J.C."/>
            <person name="Zayed A."/>
            <person name="Singleton C.M."/>
            <person name="Boyd J."/>
            <person name="Li Y.-F."/>
            <person name="Purvine S."/>
            <person name="Maughan H."/>
            <person name="Hodgkins S.B."/>
            <person name="Anderson D."/>
            <person name="Sederholm M."/>
            <person name="Temperton B."/>
            <person name="Saleska S.R."/>
            <person name="Tyson G.W."/>
            <person name="Rich V.I."/>
        </authorList>
    </citation>
    <scope>NUCLEOTIDE SEQUENCE [LARGE SCALE GENOMIC DNA]</scope>
    <source>
        <strain evidence="15 16">SMC7</strain>
    </source>
</reference>
<evidence type="ECO:0000256" key="4">
    <source>
        <dbReference type="ARBA" id="ARBA00022679"/>
    </source>
</evidence>
<dbReference type="PANTHER" id="PTHR47788:SF1">
    <property type="entry name" value="A-ADDING TRNA NUCLEOTIDYLTRANSFERASE"/>
    <property type="match status" value="1"/>
</dbReference>
<dbReference type="PROSITE" id="PS51371">
    <property type="entry name" value="CBS"/>
    <property type="match status" value="2"/>
</dbReference>
<evidence type="ECO:0000256" key="7">
    <source>
        <dbReference type="ARBA" id="ARBA00022723"/>
    </source>
</evidence>
<evidence type="ECO:0000256" key="10">
    <source>
        <dbReference type="ARBA" id="ARBA00022884"/>
    </source>
</evidence>
<keyword evidence="5" id="KW-0819">tRNA processing</keyword>
<dbReference type="InterPro" id="IPR052390">
    <property type="entry name" value="tRNA_nt/polyA_polymerase"/>
</dbReference>
<evidence type="ECO:0000256" key="6">
    <source>
        <dbReference type="ARBA" id="ARBA00022695"/>
    </source>
</evidence>
<dbReference type="InterPro" id="IPR043519">
    <property type="entry name" value="NT_sf"/>
</dbReference>
<keyword evidence="10 12" id="KW-0694">RNA-binding</keyword>
<dbReference type="OrthoDB" id="9805698at2"/>
<dbReference type="InterPro" id="IPR001667">
    <property type="entry name" value="DDH_dom"/>
</dbReference>
<dbReference type="SUPFAM" id="SSF64182">
    <property type="entry name" value="DHH phosphoesterases"/>
    <property type="match status" value="1"/>
</dbReference>
<dbReference type="SUPFAM" id="SSF81301">
    <property type="entry name" value="Nucleotidyltransferase"/>
    <property type="match status" value="1"/>
</dbReference>
<dbReference type="GO" id="GO:0016779">
    <property type="term" value="F:nucleotidyltransferase activity"/>
    <property type="evidence" value="ECO:0007669"/>
    <property type="project" value="UniProtKB-KW"/>
</dbReference>
<dbReference type="PANTHER" id="PTHR47788">
    <property type="entry name" value="POLYA POLYMERASE"/>
    <property type="match status" value="1"/>
</dbReference>
<dbReference type="GO" id="GO:0008033">
    <property type="term" value="P:tRNA processing"/>
    <property type="evidence" value="ECO:0007669"/>
    <property type="project" value="UniProtKB-KW"/>
</dbReference>
<keyword evidence="3" id="KW-0820">tRNA-binding</keyword>
<evidence type="ECO:0000256" key="5">
    <source>
        <dbReference type="ARBA" id="ARBA00022694"/>
    </source>
</evidence>
<comment type="cofactor">
    <cofactor evidence="1">
        <name>Mg(2+)</name>
        <dbReference type="ChEBI" id="CHEBI:18420"/>
    </cofactor>
</comment>
<evidence type="ECO:0000256" key="13">
    <source>
        <dbReference type="SAM" id="MobiDB-lite"/>
    </source>
</evidence>
<dbReference type="SUPFAM" id="SSF54631">
    <property type="entry name" value="CBS-domain pair"/>
    <property type="match status" value="1"/>
</dbReference>
<feature type="region of interest" description="Disordered" evidence="13">
    <location>
        <begin position="1"/>
        <end position="29"/>
    </location>
</feature>
<dbReference type="InterPro" id="IPR002646">
    <property type="entry name" value="PolA_pol_head_dom"/>
</dbReference>
<sequence length="906" mass="97946">MRTGDSGDHRRRGSVRRPVADRRGKDQPRGRCGDVRAFVKTVILGHAGADFDCVASMAGLSRLYAGAVPVLPGSLEPNVEEFLRLYEGRFRFVRIPAPVLLKEDIGTVILADTIVAARLGEYKQVLSLPGLRLVAYDHHEPNSASLAHIDEGHIRKCGATASLVTAALRGQLVPVNPDEATLLALGIYEDTGSLLFPETTAFDVEQAAYLLKAGASLSMVARYGITYLAPEQQTALENALNSAQVRTVAGAQIVFAIVHAERNVGNLSVIVHRLAQIIKAEALFLIYQTPQALYVLGRSDRLLNVAELLAPLGGAGRIHAAASILRDGTSAETAQEHIVSAIAARHTQWHQVVRDILTPHPATVSQDLSAEEALHMMVNLGFSVLPVERDGRIVGVVSKKALEKTSLMRLQQKPVHYFLNTRIPAVPLSATVEELIQAFGTYNTGLLLVMEQDRLLGVVSRSDVLRYLNSTAHPQSVVGTPGVRVIARSDLDRLGGTDTAATLGRIGQIGDAEENRAYLVGGSVRDVLLGRPPNDLDIVTEKDVSGVAAAVATSFDTHVVSYGRFMTHKVRIREREYDFAAARLEYYDFPGSLPTVAPASLMKDLLRRDFTVNALAMSLSESDFGTIVDATGGLKDLEARTIRMTYSDSFIEDPARILRAVAAQTRLGFILEDGTREKAREALKLGLLNVRRNKRAQDEFKELLSGGRGVSCINTLCQLGCGLIGLPLVPPRAAKLRLLSALEQGFHPAANGLDAPPWVAPLLVWLGNIPSGELQEVLKDFGLSDRLATACRSWQRKERALRRLLEQGSCKVSAAAGQLEGIPLPILSILEAHLSTTETSGARNFLMTVLSRMGESPLVSGEDVVSLGIPEGRQVGLSLDQVRCLQLDGMINSREDAVAYLCASKG</sequence>
<keyword evidence="11" id="KW-0129">CBS domain</keyword>
<keyword evidence="16" id="KW-1185">Reference proteome</keyword>
<evidence type="ECO:0000256" key="8">
    <source>
        <dbReference type="ARBA" id="ARBA00022741"/>
    </source>
</evidence>
<comment type="caution">
    <text evidence="15">The sequence shown here is derived from an EMBL/GenBank/DDBJ whole genome shotgun (WGS) entry which is preliminary data.</text>
</comment>
<evidence type="ECO:0000313" key="15">
    <source>
        <dbReference type="EMBL" id="RIE06228.1"/>
    </source>
</evidence>
<dbReference type="CDD" id="cd05398">
    <property type="entry name" value="NT_ClassII-CCAase"/>
    <property type="match status" value="1"/>
</dbReference>
<feature type="domain" description="CBS" evidence="14">
    <location>
        <begin position="419"/>
        <end position="475"/>
    </location>
</feature>
<evidence type="ECO:0000256" key="2">
    <source>
        <dbReference type="ARBA" id="ARBA00007265"/>
    </source>
</evidence>
<accession>A0A398D0G8</accession>
<organism evidence="15 16">
    <name type="scientific">Candidatus Cryosericum terrychapinii</name>
    <dbReference type="NCBI Taxonomy" id="2290919"/>
    <lineage>
        <taxon>Bacteria</taxon>
        <taxon>Pseudomonadati</taxon>
        <taxon>Caldisericota/Cryosericota group</taxon>
        <taxon>Candidatus Cryosericota</taxon>
        <taxon>Candidatus Cryosericia</taxon>
        <taxon>Candidatus Cryosericales</taxon>
        <taxon>Candidatus Cryosericaceae</taxon>
        <taxon>Candidatus Cryosericum</taxon>
    </lineage>
</organism>
<comment type="similarity">
    <text evidence="2 12">Belongs to the tRNA nucleotidyltransferase/poly(A) polymerase family.</text>
</comment>
<keyword evidence="8" id="KW-0547">Nucleotide-binding</keyword>
<gene>
    <name evidence="15" type="ORF">SMC7_03630</name>
</gene>
<proteinExistence type="inferred from homology"/>
<dbReference type="Gene3D" id="1.10.3090.10">
    <property type="entry name" value="cca-adding enzyme, domain 2"/>
    <property type="match status" value="1"/>
</dbReference>
<dbReference type="Gene3D" id="3.90.1640.10">
    <property type="entry name" value="inorganic pyrophosphatase (n-terminal core)"/>
    <property type="match status" value="1"/>
</dbReference>
<evidence type="ECO:0000256" key="9">
    <source>
        <dbReference type="ARBA" id="ARBA00022842"/>
    </source>
</evidence>
<evidence type="ECO:0000313" key="16">
    <source>
        <dbReference type="Proteomes" id="UP000266328"/>
    </source>
</evidence>
<dbReference type="GO" id="GO:0000049">
    <property type="term" value="F:tRNA binding"/>
    <property type="evidence" value="ECO:0007669"/>
    <property type="project" value="UniProtKB-KW"/>
</dbReference>
<keyword evidence="9" id="KW-0460">Magnesium</keyword>
<keyword evidence="4 12" id="KW-0808">Transferase</keyword>
<evidence type="ECO:0000259" key="14">
    <source>
        <dbReference type="PROSITE" id="PS51371"/>
    </source>
</evidence>
<dbReference type="Pfam" id="PF01368">
    <property type="entry name" value="DHH"/>
    <property type="match status" value="1"/>
</dbReference>
<dbReference type="Gene3D" id="3.10.310.30">
    <property type="match status" value="1"/>
</dbReference>
<evidence type="ECO:0000256" key="3">
    <source>
        <dbReference type="ARBA" id="ARBA00022555"/>
    </source>
</evidence>
<evidence type="ECO:0000256" key="1">
    <source>
        <dbReference type="ARBA" id="ARBA00001946"/>
    </source>
</evidence>
<dbReference type="EMBL" id="QXIS01000020">
    <property type="protein sequence ID" value="RIE06228.1"/>
    <property type="molecule type" value="Genomic_DNA"/>
</dbReference>
<dbReference type="Gene3D" id="3.10.580.10">
    <property type="entry name" value="CBS-domain"/>
    <property type="match status" value="1"/>
</dbReference>
<dbReference type="InterPro" id="IPR000644">
    <property type="entry name" value="CBS_dom"/>
</dbReference>
<evidence type="ECO:0000256" key="12">
    <source>
        <dbReference type="RuleBase" id="RU003953"/>
    </source>
</evidence>
<dbReference type="AlphaFoldDB" id="A0A398D0G8"/>
<keyword evidence="7" id="KW-0479">Metal-binding</keyword>
<dbReference type="InterPro" id="IPR046342">
    <property type="entry name" value="CBS_dom_sf"/>
</dbReference>
<protein>
    <submittedName>
        <fullName evidence="15">CBS domain-containing protein</fullName>
    </submittedName>
</protein>
<dbReference type="SMART" id="SM00116">
    <property type="entry name" value="CBS"/>
    <property type="match status" value="2"/>
</dbReference>
<dbReference type="Pfam" id="PF01743">
    <property type="entry name" value="PolyA_pol"/>
    <property type="match status" value="1"/>
</dbReference>
<evidence type="ECO:0000256" key="11">
    <source>
        <dbReference type="PROSITE-ProRule" id="PRU00703"/>
    </source>
</evidence>
<feature type="domain" description="CBS" evidence="14">
    <location>
        <begin position="357"/>
        <end position="415"/>
    </location>
</feature>
<dbReference type="Proteomes" id="UP000266328">
    <property type="component" value="Unassembled WGS sequence"/>
</dbReference>
<dbReference type="SUPFAM" id="SSF81891">
    <property type="entry name" value="Poly A polymerase C-terminal region-like"/>
    <property type="match status" value="1"/>
</dbReference>
<dbReference type="GO" id="GO:0000166">
    <property type="term" value="F:nucleotide binding"/>
    <property type="evidence" value="ECO:0007669"/>
    <property type="project" value="UniProtKB-KW"/>
</dbReference>
<dbReference type="InterPro" id="IPR038763">
    <property type="entry name" value="DHH_sf"/>
</dbReference>